<comment type="caution">
    <text evidence="2">The sequence shown here is derived from an EMBL/GenBank/DDBJ whole genome shotgun (WGS) entry which is preliminary data.</text>
</comment>
<dbReference type="NCBIfam" id="TIGR02452">
    <property type="entry name" value="TIGR02452 family protein"/>
    <property type="match status" value="1"/>
</dbReference>
<protein>
    <recommendedName>
        <fullName evidence="1">Microbial-type PARG catalytic domain-containing protein</fullName>
    </recommendedName>
</protein>
<feature type="domain" description="Microbial-type PARG catalytic" evidence="1">
    <location>
        <begin position="33"/>
        <end position="173"/>
    </location>
</feature>
<evidence type="ECO:0000259" key="1">
    <source>
        <dbReference type="Pfam" id="PF10021"/>
    </source>
</evidence>
<dbReference type="PANTHER" id="PTHR35596">
    <property type="entry name" value="DUF2263 DOMAIN-CONTAINING PROTEIN"/>
    <property type="match status" value="1"/>
</dbReference>
<dbReference type="InterPro" id="IPR043472">
    <property type="entry name" value="Macro_dom-like"/>
</dbReference>
<name>A0A644WAP5_9ZZZZ</name>
<evidence type="ECO:0000313" key="2">
    <source>
        <dbReference type="EMBL" id="MPM00870.1"/>
    </source>
</evidence>
<dbReference type="EMBL" id="VSSQ01000758">
    <property type="protein sequence ID" value="MPM00870.1"/>
    <property type="molecule type" value="Genomic_DNA"/>
</dbReference>
<organism evidence="2">
    <name type="scientific">bioreactor metagenome</name>
    <dbReference type="NCBI Taxonomy" id="1076179"/>
    <lineage>
        <taxon>unclassified sequences</taxon>
        <taxon>metagenomes</taxon>
        <taxon>ecological metagenomes</taxon>
    </lineage>
</organism>
<dbReference type="InterPro" id="IPR019261">
    <property type="entry name" value="PARG_cat_microbial"/>
</dbReference>
<dbReference type="AlphaFoldDB" id="A0A644WAP5"/>
<gene>
    <name evidence="2" type="ORF">SDC9_47103</name>
</gene>
<sequence length="309" mass="35776">MWDAGRWHEQFEKASREQDYDKLHALRRDVFLDTVGDVRKGFYTSSGGKKRIFGDEKPMLEGSVLYQNELKANRHEEKKSSVVEVRQLDTLQAARLLENPLVLNMANRHQPGGGVLSGAGAQEEYLFRVSNYYRSLYQFSDIGLSFDVPRRQESYPLDRNHGGVYSSHVTVFRGTEQEGYPKLEQPSVFSFVAVAAINEPNVMRDHNDHYWLEDSFIEPTKRKIRTIFNIALVHDHENLVLGAFGCGAFKNPPNHIARLFKEVLEEPLYKNQFSHIIFAILDNHNSYRYFNPEGNFKPFQQVFETLQGR</sequence>
<reference evidence="2" key="1">
    <citation type="submission" date="2019-08" db="EMBL/GenBank/DDBJ databases">
        <authorList>
            <person name="Kucharzyk K."/>
            <person name="Murdoch R.W."/>
            <person name="Higgins S."/>
            <person name="Loffler F."/>
        </authorList>
    </citation>
    <scope>NUCLEOTIDE SEQUENCE</scope>
</reference>
<dbReference type="InterPro" id="IPR012664">
    <property type="entry name" value="CHP02452"/>
</dbReference>
<accession>A0A644WAP5</accession>
<dbReference type="Gene3D" id="3.40.220.10">
    <property type="entry name" value="Leucine Aminopeptidase, subunit E, domain 1"/>
    <property type="match status" value="1"/>
</dbReference>
<dbReference type="PIRSF" id="PIRSF014899">
    <property type="entry name" value="UCP014899"/>
    <property type="match status" value="1"/>
</dbReference>
<dbReference type="SUPFAM" id="SSF52949">
    <property type="entry name" value="Macro domain-like"/>
    <property type="match status" value="1"/>
</dbReference>
<dbReference type="PANTHER" id="PTHR35596:SF1">
    <property type="entry name" value="MICROBIAL-TYPE PARG CATALYTIC DOMAIN-CONTAINING PROTEIN"/>
    <property type="match status" value="1"/>
</dbReference>
<proteinExistence type="predicted"/>
<dbReference type="Pfam" id="PF10021">
    <property type="entry name" value="PARG_cat_microb"/>
    <property type="match status" value="1"/>
</dbReference>